<dbReference type="InterPro" id="IPR013217">
    <property type="entry name" value="Methyltransf_12"/>
</dbReference>
<name>A0A0D2MCB6_HYPSF</name>
<reference evidence="4" key="1">
    <citation type="submission" date="2014-04" db="EMBL/GenBank/DDBJ databases">
        <title>Evolutionary Origins and Diversification of the Mycorrhizal Mutualists.</title>
        <authorList>
            <consortium name="DOE Joint Genome Institute"/>
            <consortium name="Mycorrhizal Genomics Consortium"/>
            <person name="Kohler A."/>
            <person name="Kuo A."/>
            <person name="Nagy L.G."/>
            <person name="Floudas D."/>
            <person name="Copeland A."/>
            <person name="Barry K.W."/>
            <person name="Cichocki N."/>
            <person name="Veneault-Fourrey C."/>
            <person name="LaButti K."/>
            <person name="Lindquist E.A."/>
            <person name="Lipzen A."/>
            <person name="Lundell T."/>
            <person name="Morin E."/>
            <person name="Murat C."/>
            <person name="Riley R."/>
            <person name="Ohm R."/>
            <person name="Sun H."/>
            <person name="Tunlid A."/>
            <person name="Henrissat B."/>
            <person name="Grigoriev I.V."/>
            <person name="Hibbett D.S."/>
            <person name="Martin F."/>
        </authorList>
    </citation>
    <scope>NUCLEOTIDE SEQUENCE [LARGE SCALE GENOMIC DNA]</scope>
    <source>
        <strain evidence="4">FD-334 SS-4</strain>
    </source>
</reference>
<dbReference type="GO" id="GO:0016740">
    <property type="term" value="F:transferase activity"/>
    <property type="evidence" value="ECO:0007669"/>
    <property type="project" value="UniProtKB-KW"/>
</dbReference>
<evidence type="ECO:0000256" key="1">
    <source>
        <dbReference type="ARBA" id="ARBA00022679"/>
    </source>
</evidence>
<proteinExistence type="predicted"/>
<evidence type="ECO:0000313" key="4">
    <source>
        <dbReference type="Proteomes" id="UP000054270"/>
    </source>
</evidence>
<accession>A0A0D2MCB6</accession>
<protein>
    <recommendedName>
        <fullName evidence="2">Methyltransferase type 12 domain-containing protein</fullName>
    </recommendedName>
</protein>
<organism evidence="3 4">
    <name type="scientific">Hypholoma sublateritium (strain FD-334 SS-4)</name>
    <dbReference type="NCBI Taxonomy" id="945553"/>
    <lineage>
        <taxon>Eukaryota</taxon>
        <taxon>Fungi</taxon>
        <taxon>Dikarya</taxon>
        <taxon>Basidiomycota</taxon>
        <taxon>Agaricomycotina</taxon>
        <taxon>Agaricomycetes</taxon>
        <taxon>Agaricomycetidae</taxon>
        <taxon>Agaricales</taxon>
        <taxon>Agaricineae</taxon>
        <taxon>Strophariaceae</taxon>
        <taxon>Hypholoma</taxon>
    </lineage>
</organism>
<dbReference type="OrthoDB" id="3647at2759"/>
<evidence type="ECO:0000259" key="2">
    <source>
        <dbReference type="Pfam" id="PF08242"/>
    </source>
</evidence>
<dbReference type="SUPFAM" id="SSF53335">
    <property type="entry name" value="S-adenosyl-L-methionine-dependent methyltransferases"/>
    <property type="match status" value="1"/>
</dbReference>
<feature type="domain" description="Methyltransferase type 12" evidence="2">
    <location>
        <begin position="70"/>
        <end position="168"/>
    </location>
</feature>
<dbReference type="EMBL" id="KN817561">
    <property type="protein sequence ID" value="KJA21063.1"/>
    <property type="molecule type" value="Genomic_DNA"/>
</dbReference>
<dbReference type="Proteomes" id="UP000054270">
    <property type="component" value="Unassembled WGS sequence"/>
</dbReference>
<dbReference type="CDD" id="cd02440">
    <property type="entry name" value="AdoMet_MTases"/>
    <property type="match status" value="1"/>
</dbReference>
<dbReference type="AlphaFoldDB" id="A0A0D2MCB6"/>
<sequence length="243" mass="25679">MAEHPTHSDHAGHASAVPGAGVDEIAEANKAHFDATAKSEISPKWIEMAQRCGAAIRANYAFDEDTTVLMDFACNIGLTSRELAPYTKTVVGVDISQGAVDAFNEAAENQGLAPDEMRAVCAELKGADGELDGLKFDVITCALSYHHFADIAGITRTLAFFLKPGGALLVVDIVKPASHGDAPLFDEKYSHVVPHTHGMTKDGVQAAFEGAGLNEFAFKPITPISMHGMDAVMFIAKGVKPSA</sequence>
<dbReference type="Pfam" id="PF08242">
    <property type="entry name" value="Methyltransf_12"/>
    <property type="match status" value="1"/>
</dbReference>
<dbReference type="PANTHER" id="PTHR43861">
    <property type="entry name" value="TRANS-ACONITATE 2-METHYLTRANSFERASE-RELATED"/>
    <property type="match status" value="1"/>
</dbReference>
<dbReference type="OMA" id="PFLVCEG"/>
<dbReference type="STRING" id="945553.A0A0D2MCB6"/>
<keyword evidence="4" id="KW-1185">Reference proteome</keyword>
<evidence type="ECO:0000313" key="3">
    <source>
        <dbReference type="EMBL" id="KJA21063.1"/>
    </source>
</evidence>
<dbReference type="InterPro" id="IPR029063">
    <property type="entry name" value="SAM-dependent_MTases_sf"/>
</dbReference>
<dbReference type="Gene3D" id="3.40.50.150">
    <property type="entry name" value="Vaccinia Virus protein VP39"/>
    <property type="match status" value="1"/>
</dbReference>
<keyword evidence="1" id="KW-0808">Transferase</keyword>
<dbReference type="PANTHER" id="PTHR43861:SF3">
    <property type="entry name" value="PUTATIVE (AFU_ORTHOLOGUE AFUA_2G14390)-RELATED"/>
    <property type="match status" value="1"/>
</dbReference>
<gene>
    <name evidence="3" type="ORF">HYPSUDRAFT_203254</name>
</gene>